<evidence type="ECO:0000256" key="1">
    <source>
        <dbReference type="ARBA" id="ARBA00001946"/>
    </source>
</evidence>
<evidence type="ECO:0000256" key="9">
    <source>
        <dbReference type="ARBA" id="ARBA00031306"/>
    </source>
</evidence>
<comment type="cofactor">
    <cofactor evidence="1">
        <name>Mg(2+)</name>
        <dbReference type="ChEBI" id="CHEBI:18420"/>
    </cofactor>
</comment>
<evidence type="ECO:0000256" key="2">
    <source>
        <dbReference type="ARBA" id="ARBA00011955"/>
    </source>
</evidence>
<dbReference type="GO" id="GO:0016740">
    <property type="term" value="F:transferase activity"/>
    <property type="evidence" value="ECO:0007669"/>
    <property type="project" value="UniProtKB-KW"/>
</dbReference>
<sequence>MAHASSKPMLSAKSVEVSRFKFDAIGTSWEIDTPAKLGAEIEQHILELVERFDRVYSRFREDSIVTRIAAATEGGMFSFPDDAVHMFDLYDRLHLATDGAVDPLIGRDLELLGYDRTYSLMPHQTEGSRLRPAWRRDIVRDGSTLSTLGPFVVDLGAVGKGYLVDLLAKTLETNGFEDFVINASGDIRHRGQVGLTVGLEHPLDAEMVIGVANLRNGSMCASASNRRRWGNDLHHVLDGRTGRPTNDVIATWAIAVDTATADGLATALFFGPSPRLIQSFDFSFVRMFADGRVEVSDNFDGDIFT</sequence>
<comment type="caution">
    <text evidence="11">The sequence shown here is derived from an EMBL/GenBank/DDBJ whole genome shotgun (WGS) entry which is preliminary data.</text>
</comment>
<evidence type="ECO:0000256" key="5">
    <source>
        <dbReference type="ARBA" id="ARBA00022679"/>
    </source>
</evidence>
<dbReference type="RefSeq" id="WP_320188807.1">
    <property type="nucleotide sequence ID" value="NZ_CP192765.1"/>
</dbReference>
<evidence type="ECO:0000256" key="7">
    <source>
        <dbReference type="ARBA" id="ARBA00022827"/>
    </source>
</evidence>
<dbReference type="PANTHER" id="PTHR30040:SF2">
    <property type="entry name" value="FAD:PROTEIN FMN TRANSFERASE"/>
    <property type="match status" value="1"/>
</dbReference>
<dbReference type="PANTHER" id="PTHR30040">
    <property type="entry name" value="THIAMINE BIOSYNTHESIS LIPOPROTEIN APBE"/>
    <property type="match status" value="1"/>
</dbReference>
<dbReference type="Pfam" id="PF02424">
    <property type="entry name" value="ApbE"/>
    <property type="match status" value="1"/>
</dbReference>
<protein>
    <recommendedName>
        <fullName evidence="3">FAD:protein FMN transferase</fullName>
        <ecNumber evidence="2">2.7.1.180</ecNumber>
    </recommendedName>
    <alternativeName>
        <fullName evidence="9">Flavin transferase</fullName>
    </alternativeName>
</protein>
<dbReference type="Gene3D" id="3.10.520.10">
    <property type="entry name" value="ApbE-like domains"/>
    <property type="match status" value="1"/>
</dbReference>
<dbReference type="EC" id="2.7.1.180" evidence="2"/>
<keyword evidence="6" id="KW-0479">Metal-binding</keyword>
<dbReference type="EMBL" id="JAVRAD010000022">
    <property type="protein sequence ID" value="MDX8332716.1"/>
    <property type="molecule type" value="Genomic_DNA"/>
</dbReference>
<accession>A0ABU4W711</accession>
<keyword evidence="8" id="KW-0460">Magnesium</keyword>
<evidence type="ECO:0000313" key="11">
    <source>
        <dbReference type="EMBL" id="MDX8332716.1"/>
    </source>
</evidence>
<evidence type="ECO:0000256" key="4">
    <source>
        <dbReference type="ARBA" id="ARBA00022630"/>
    </source>
</evidence>
<evidence type="ECO:0000313" key="12">
    <source>
        <dbReference type="Proteomes" id="UP001277561"/>
    </source>
</evidence>
<dbReference type="InterPro" id="IPR024932">
    <property type="entry name" value="ApbE"/>
</dbReference>
<evidence type="ECO:0000256" key="3">
    <source>
        <dbReference type="ARBA" id="ARBA00016337"/>
    </source>
</evidence>
<evidence type="ECO:0000256" key="8">
    <source>
        <dbReference type="ARBA" id="ARBA00022842"/>
    </source>
</evidence>
<proteinExistence type="predicted"/>
<dbReference type="InterPro" id="IPR003374">
    <property type="entry name" value="ApbE-like_sf"/>
</dbReference>
<keyword evidence="4" id="KW-0285">Flavoprotein</keyword>
<name>A0ABU4W711_9HYPH</name>
<organism evidence="11 12">
    <name type="scientific">Agrobacterium rosae</name>
    <dbReference type="NCBI Taxonomy" id="1972867"/>
    <lineage>
        <taxon>Bacteria</taxon>
        <taxon>Pseudomonadati</taxon>
        <taxon>Pseudomonadota</taxon>
        <taxon>Alphaproteobacteria</taxon>
        <taxon>Hyphomicrobiales</taxon>
        <taxon>Rhizobiaceae</taxon>
        <taxon>Rhizobium/Agrobacterium group</taxon>
        <taxon>Agrobacterium</taxon>
    </lineage>
</organism>
<reference evidence="11" key="1">
    <citation type="journal article" date="2023" name="Phytobiomes J">
        <title>Deciphering the key players within the bacterial microbiota associated with aerial crown gall tumors on rhododendron: Insights into the gallobiome.</title>
        <authorList>
            <person name="Kuzmanovic N."/>
            <person name="Nesme J."/>
            <person name="Wolf J."/>
            <person name="Neumann-Schaal M."/>
            <person name="Petersen J."/>
            <person name="Fernandez-Gnecco G."/>
            <person name="Sproeer C."/>
            <person name="Bunk B."/>
            <person name="Overmann J."/>
            <person name="Sorensen S.J."/>
            <person name="Idczak E."/>
            <person name="Smalla K."/>
        </authorList>
    </citation>
    <scope>NUCLEOTIDE SEQUENCE [LARGE SCALE GENOMIC DNA]</scope>
    <source>
        <strain evidence="11">Rho-14.1</strain>
    </source>
</reference>
<evidence type="ECO:0000256" key="6">
    <source>
        <dbReference type="ARBA" id="ARBA00022723"/>
    </source>
</evidence>
<evidence type="ECO:0000256" key="10">
    <source>
        <dbReference type="ARBA" id="ARBA00048540"/>
    </source>
</evidence>
<comment type="catalytic activity">
    <reaction evidence="10">
        <text>L-threonyl-[protein] + FAD = FMN-L-threonyl-[protein] + AMP + H(+)</text>
        <dbReference type="Rhea" id="RHEA:36847"/>
        <dbReference type="Rhea" id="RHEA-COMP:11060"/>
        <dbReference type="Rhea" id="RHEA-COMP:11061"/>
        <dbReference type="ChEBI" id="CHEBI:15378"/>
        <dbReference type="ChEBI" id="CHEBI:30013"/>
        <dbReference type="ChEBI" id="CHEBI:57692"/>
        <dbReference type="ChEBI" id="CHEBI:74257"/>
        <dbReference type="ChEBI" id="CHEBI:456215"/>
        <dbReference type="EC" id="2.7.1.180"/>
    </reaction>
</comment>
<gene>
    <name evidence="11" type="ORF">RMS29_26285</name>
</gene>
<keyword evidence="7" id="KW-0274">FAD</keyword>
<dbReference type="Proteomes" id="UP001277561">
    <property type="component" value="Unassembled WGS sequence"/>
</dbReference>
<keyword evidence="12" id="KW-1185">Reference proteome</keyword>
<keyword evidence="5 11" id="KW-0808">Transferase</keyword>
<dbReference type="SUPFAM" id="SSF143631">
    <property type="entry name" value="ApbE-like"/>
    <property type="match status" value="1"/>
</dbReference>